<comment type="caution">
    <text evidence="2">The sequence shown here is derived from an EMBL/GenBank/DDBJ whole genome shotgun (WGS) entry which is preliminary data.</text>
</comment>
<protein>
    <submittedName>
        <fullName evidence="2">Arginyl-tRNA synthetase</fullName>
    </submittedName>
</protein>
<dbReference type="AlphaFoldDB" id="A0A2S5EFB8"/>
<dbReference type="GO" id="GO:0004814">
    <property type="term" value="F:arginine-tRNA ligase activity"/>
    <property type="evidence" value="ECO:0007669"/>
    <property type="project" value="InterPro"/>
</dbReference>
<organism evidence="2 3">
    <name type="scientific">Petrotoga halophila DSM 16923</name>
    <dbReference type="NCBI Taxonomy" id="1122953"/>
    <lineage>
        <taxon>Bacteria</taxon>
        <taxon>Thermotogati</taxon>
        <taxon>Thermotogota</taxon>
        <taxon>Thermotogae</taxon>
        <taxon>Petrotogales</taxon>
        <taxon>Petrotogaceae</taxon>
        <taxon>Petrotoga</taxon>
    </lineage>
</organism>
<keyword evidence="2" id="KW-0030">Aminoacyl-tRNA synthetase</keyword>
<proteinExistence type="predicted"/>
<dbReference type="SMART" id="SM01016">
    <property type="entry name" value="Arg_tRNA_synt_N"/>
    <property type="match status" value="1"/>
</dbReference>
<keyword evidence="2" id="KW-0436">Ligase</keyword>
<keyword evidence="3" id="KW-1185">Reference proteome</keyword>
<reference evidence="2 3" key="1">
    <citation type="submission" date="2014-01" db="EMBL/GenBank/DDBJ databases">
        <title>Comparative genomics of Petrotoga.</title>
        <authorList>
            <person name="Chow K."/>
            <person name="Charchuk R."/>
            <person name="Nesbo C.L."/>
        </authorList>
    </citation>
    <scope>NUCLEOTIDE SEQUENCE [LARGE SCALE GENOMIC DNA]</scope>
    <source>
        <strain evidence="2 3">DSM 16923</strain>
    </source>
</reference>
<dbReference type="InterPro" id="IPR036695">
    <property type="entry name" value="Arg-tRNA-synth_N_sf"/>
</dbReference>
<dbReference type="GO" id="GO:0005737">
    <property type="term" value="C:cytoplasm"/>
    <property type="evidence" value="ECO:0007669"/>
    <property type="project" value="InterPro"/>
</dbReference>
<dbReference type="Gene3D" id="3.30.1360.70">
    <property type="entry name" value="Arginyl tRNA synthetase N-terminal domain"/>
    <property type="match status" value="1"/>
</dbReference>
<evidence type="ECO:0000313" key="3">
    <source>
        <dbReference type="Proteomes" id="UP000236950"/>
    </source>
</evidence>
<dbReference type="SUPFAM" id="SSF55190">
    <property type="entry name" value="Arginyl-tRNA synthetase (ArgRS), N-terminal 'additional' domain"/>
    <property type="match status" value="1"/>
</dbReference>
<dbReference type="GO" id="GO:0006420">
    <property type="term" value="P:arginyl-tRNA aminoacylation"/>
    <property type="evidence" value="ECO:0007669"/>
    <property type="project" value="InterPro"/>
</dbReference>
<gene>
    <name evidence="2" type="ORF">AA81_09985</name>
</gene>
<name>A0A2S5EFB8_9BACT</name>
<evidence type="ECO:0000313" key="2">
    <source>
        <dbReference type="EMBL" id="POZ91823.1"/>
    </source>
</evidence>
<sequence>MEIIDLIKNQINIALLNIGVTNIELNFTIETPPKDDLGDFSSNVAFLLTKRLRKSPQEIAQILRDELDKSSFFEKVDNVNGFLNFFVSPQIYQRICSKIL</sequence>
<dbReference type="InterPro" id="IPR005148">
    <property type="entry name" value="Arg-tRNA-synth_N"/>
</dbReference>
<dbReference type="Proteomes" id="UP000236950">
    <property type="component" value="Unassembled WGS sequence"/>
</dbReference>
<dbReference type="EMBL" id="JALY01000208">
    <property type="protein sequence ID" value="POZ91823.1"/>
    <property type="molecule type" value="Genomic_DNA"/>
</dbReference>
<feature type="domain" description="Arginyl tRNA synthetase N-terminal" evidence="1">
    <location>
        <begin position="5"/>
        <end position="87"/>
    </location>
</feature>
<evidence type="ECO:0000259" key="1">
    <source>
        <dbReference type="SMART" id="SM01016"/>
    </source>
</evidence>
<dbReference type="Pfam" id="PF03485">
    <property type="entry name" value="Arg_tRNA_synt_N"/>
    <property type="match status" value="1"/>
</dbReference>
<dbReference type="GO" id="GO:0005524">
    <property type="term" value="F:ATP binding"/>
    <property type="evidence" value="ECO:0007669"/>
    <property type="project" value="InterPro"/>
</dbReference>
<feature type="non-terminal residue" evidence="2">
    <location>
        <position position="100"/>
    </location>
</feature>
<accession>A0A2S5EFB8</accession>